<reference evidence="1 2" key="1">
    <citation type="journal article" date="2024" name="Plant Biotechnol. J.">
        <title>Dendrobium thyrsiflorum genome and its molecular insights into genes involved in important horticultural traits.</title>
        <authorList>
            <person name="Chen B."/>
            <person name="Wang J.Y."/>
            <person name="Zheng P.J."/>
            <person name="Li K.L."/>
            <person name="Liang Y.M."/>
            <person name="Chen X.F."/>
            <person name="Zhang C."/>
            <person name="Zhao X."/>
            <person name="He X."/>
            <person name="Zhang G.Q."/>
            <person name="Liu Z.J."/>
            <person name="Xu Q."/>
        </authorList>
    </citation>
    <scope>NUCLEOTIDE SEQUENCE [LARGE SCALE GENOMIC DNA]</scope>
    <source>
        <strain evidence="1">GZMU011</strain>
    </source>
</reference>
<sequence>MLESIIPRTGKTTPLMIAATEPINNTGISVSLVIIIRIVTSGILLMNLEALASSAAALISSMVALSLPYEMFSPMLELKMHSSTEMPDLKLCKGVAITDENEFGKKKYLLTHGFLNEDDVP</sequence>
<accession>A0ABD0UAD4</accession>
<dbReference type="Proteomes" id="UP001552299">
    <property type="component" value="Unassembled WGS sequence"/>
</dbReference>
<evidence type="ECO:0000313" key="1">
    <source>
        <dbReference type="EMBL" id="KAL0907281.1"/>
    </source>
</evidence>
<dbReference type="EMBL" id="JANQDX010000017">
    <property type="protein sequence ID" value="KAL0907281.1"/>
    <property type="molecule type" value="Genomic_DNA"/>
</dbReference>
<evidence type="ECO:0000313" key="2">
    <source>
        <dbReference type="Proteomes" id="UP001552299"/>
    </source>
</evidence>
<dbReference type="AlphaFoldDB" id="A0ABD0UAD4"/>
<comment type="caution">
    <text evidence="1">The sequence shown here is derived from an EMBL/GenBank/DDBJ whole genome shotgun (WGS) entry which is preliminary data.</text>
</comment>
<keyword evidence="2" id="KW-1185">Reference proteome</keyword>
<gene>
    <name evidence="1" type="ORF">M5K25_021681</name>
</gene>
<protein>
    <submittedName>
        <fullName evidence="1">Uncharacterized protein</fullName>
    </submittedName>
</protein>
<proteinExistence type="predicted"/>
<name>A0ABD0UAD4_DENTH</name>
<organism evidence="1 2">
    <name type="scientific">Dendrobium thyrsiflorum</name>
    <name type="common">Pinecone-like raceme dendrobium</name>
    <name type="synonym">Orchid</name>
    <dbReference type="NCBI Taxonomy" id="117978"/>
    <lineage>
        <taxon>Eukaryota</taxon>
        <taxon>Viridiplantae</taxon>
        <taxon>Streptophyta</taxon>
        <taxon>Embryophyta</taxon>
        <taxon>Tracheophyta</taxon>
        <taxon>Spermatophyta</taxon>
        <taxon>Magnoliopsida</taxon>
        <taxon>Liliopsida</taxon>
        <taxon>Asparagales</taxon>
        <taxon>Orchidaceae</taxon>
        <taxon>Epidendroideae</taxon>
        <taxon>Malaxideae</taxon>
        <taxon>Dendrobiinae</taxon>
        <taxon>Dendrobium</taxon>
    </lineage>
</organism>